<dbReference type="AlphaFoldDB" id="A0A7I8IA00"/>
<evidence type="ECO:0000313" key="1">
    <source>
        <dbReference type="EMBL" id="CAA2614756.1"/>
    </source>
</evidence>
<proteinExistence type="predicted"/>
<dbReference type="InterPro" id="IPR032675">
    <property type="entry name" value="LRR_dom_sf"/>
</dbReference>
<evidence type="ECO:0000313" key="2">
    <source>
        <dbReference type="Proteomes" id="UP001189122"/>
    </source>
</evidence>
<protein>
    <submittedName>
        <fullName evidence="1">Uncharacterized protein</fullName>
    </submittedName>
</protein>
<organism evidence="1">
    <name type="scientific">Spirodela intermedia</name>
    <name type="common">Intermediate duckweed</name>
    <dbReference type="NCBI Taxonomy" id="51605"/>
    <lineage>
        <taxon>Eukaryota</taxon>
        <taxon>Viridiplantae</taxon>
        <taxon>Streptophyta</taxon>
        <taxon>Embryophyta</taxon>
        <taxon>Tracheophyta</taxon>
        <taxon>Spermatophyta</taxon>
        <taxon>Magnoliopsida</taxon>
        <taxon>Liliopsida</taxon>
        <taxon>Araceae</taxon>
        <taxon>Lemnoideae</taxon>
        <taxon>Spirodela</taxon>
    </lineage>
</organism>
<reference evidence="1 2" key="1">
    <citation type="submission" date="2019-12" db="EMBL/GenBank/DDBJ databases">
        <authorList>
            <person name="Scholz U."/>
            <person name="Mascher M."/>
            <person name="Fiebig A."/>
        </authorList>
    </citation>
    <scope>NUCLEOTIDE SEQUENCE</scope>
</reference>
<name>A0A7I8IA00_SPIIN</name>
<sequence length="48" mass="5031">MWSSGINRDSIACSSTMITGSNRLDRNGLTGPVPPGIGNLTALRELSL</sequence>
<dbReference type="EMBL" id="LR743588">
    <property type="protein sequence ID" value="CAA2614756.1"/>
    <property type="molecule type" value="Genomic_DNA"/>
</dbReference>
<dbReference type="EMBL" id="CACRZD030000001">
    <property type="protein sequence ID" value="CAA6654537.1"/>
    <property type="molecule type" value="Genomic_DNA"/>
</dbReference>
<accession>A0A7I8IA00</accession>
<gene>
    <name evidence="1" type="ORF">SI7747_01001127</name>
</gene>
<dbReference type="Proteomes" id="UP001189122">
    <property type="component" value="Unassembled WGS sequence"/>
</dbReference>
<dbReference type="Gene3D" id="3.80.10.10">
    <property type="entry name" value="Ribonuclease Inhibitor"/>
    <property type="match status" value="1"/>
</dbReference>
<keyword evidence="2" id="KW-1185">Reference proteome</keyword>